<protein>
    <submittedName>
        <fullName evidence="1">Uncharacterized protein</fullName>
    </submittedName>
</protein>
<evidence type="ECO:0000313" key="1">
    <source>
        <dbReference type="EMBL" id="SBS83525.1"/>
    </source>
</evidence>
<organism evidence="1 2">
    <name type="scientific">Plasmodium ovale curtisi</name>
    <dbReference type="NCBI Taxonomy" id="864141"/>
    <lineage>
        <taxon>Eukaryota</taxon>
        <taxon>Sar</taxon>
        <taxon>Alveolata</taxon>
        <taxon>Apicomplexa</taxon>
        <taxon>Aconoidasida</taxon>
        <taxon>Haemosporida</taxon>
        <taxon>Plasmodiidae</taxon>
        <taxon>Plasmodium</taxon>
        <taxon>Plasmodium (Plasmodium)</taxon>
    </lineage>
</organism>
<dbReference type="EMBL" id="FLQU01000287">
    <property type="protein sequence ID" value="SBS83525.1"/>
    <property type="molecule type" value="Genomic_DNA"/>
</dbReference>
<dbReference type="Proteomes" id="UP000078560">
    <property type="component" value="Unassembled WGS sequence"/>
</dbReference>
<reference evidence="2" key="1">
    <citation type="submission" date="2016-05" db="EMBL/GenBank/DDBJ databases">
        <authorList>
            <person name="Naeem Raeece"/>
        </authorList>
    </citation>
    <scope>NUCLEOTIDE SEQUENCE [LARGE SCALE GENOMIC DNA]</scope>
</reference>
<evidence type="ECO:0000313" key="2">
    <source>
        <dbReference type="Proteomes" id="UP000078560"/>
    </source>
</evidence>
<gene>
    <name evidence="1" type="ORF">POVCU2_0021400</name>
</gene>
<accession>A0A1A8VV22</accession>
<name>A0A1A8VV22_PLAOA</name>
<proteinExistence type="predicted"/>
<dbReference type="AlphaFoldDB" id="A0A1A8VV22"/>
<sequence>MNSSRGQTKWKGMHTENRRNRYTRRAHNCNSDVILREKNWTVQSGDVNFCMRNEPMQGACMNSSRGQTKWKGMHTENRRNRYTRRAHNCNSDVILREKNWTGWRGVAVNKKFSKISYFTTNNRGTTNPVRGW</sequence>